<accession>A0A841JK63</accession>
<protein>
    <recommendedName>
        <fullName evidence="3">Phage terminase small subunit</fullName>
    </recommendedName>
</protein>
<comment type="caution">
    <text evidence="1">The sequence shown here is derived from an EMBL/GenBank/DDBJ whole genome shotgun (WGS) entry which is preliminary data.</text>
</comment>
<sequence length="143" mass="16438">MAKETKLSRERKRDLALEMYLNTDKSQKEICEIVGWTEKTFTENKEKGQWDSLKGATSITAANIIKKLYLKLEVLVDADKIDADALIKVTKSIEFLSNKKVTVSQHINCAKEFTIWLFAKNSTFAKEVNRYQKQFINELVSNG</sequence>
<gene>
    <name evidence="1" type="ORF">HDF22_005488</name>
</gene>
<proteinExistence type="predicted"/>
<evidence type="ECO:0000313" key="1">
    <source>
        <dbReference type="EMBL" id="MBB6131337.1"/>
    </source>
</evidence>
<reference evidence="1 2" key="1">
    <citation type="submission" date="2020-08" db="EMBL/GenBank/DDBJ databases">
        <title>Genomic Encyclopedia of Type Strains, Phase IV (KMG-V): Genome sequencing to study the core and pangenomes of soil and plant-associated prokaryotes.</title>
        <authorList>
            <person name="Whitman W."/>
        </authorList>
    </citation>
    <scope>NUCLEOTIDE SEQUENCE [LARGE SCALE GENOMIC DNA]</scope>
    <source>
        <strain evidence="1 2">MP601</strain>
    </source>
</reference>
<dbReference type="EMBL" id="JACHCA010000022">
    <property type="protein sequence ID" value="MBB6131337.1"/>
    <property type="molecule type" value="Genomic_DNA"/>
</dbReference>
<dbReference type="AlphaFoldDB" id="A0A841JK63"/>
<evidence type="ECO:0000313" key="2">
    <source>
        <dbReference type="Proteomes" id="UP000548326"/>
    </source>
</evidence>
<name>A0A841JK63_9SPHI</name>
<organism evidence="1 2">
    <name type="scientific">Mucilaginibacter lappiensis</name>
    <dbReference type="NCBI Taxonomy" id="354630"/>
    <lineage>
        <taxon>Bacteria</taxon>
        <taxon>Pseudomonadati</taxon>
        <taxon>Bacteroidota</taxon>
        <taxon>Sphingobacteriia</taxon>
        <taxon>Sphingobacteriales</taxon>
        <taxon>Sphingobacteriaceae</taxon>
        <taxon>Mucilaginibacter</taxon>
    </lineage>
</organism>
<dbReference type="RefSeq" id="WP_183589860.1">
    <property type="nucleotide sequence ID" value="NZ_JACHCA010000022.1"/>
</dbReference>
<dbReference type="Proteomes" id="UP000548326">
    <property type="component" value="Unassembled WGS sequence"/>
</dbReference>
<evidence type="ECO:0008006" key="3">
    <source>
        <dbReference type="Google" id="ProtNLM"/>
    </source>
</evidence>